<evidence type="ECO:0000313" key="1">
    <source>
        <dbReference type="EMBL" id="PDQ34564.1"/>
    </source>
</evidence>
<gene>
    <name evidence="1" type="ORF">B5766_10245</name>
</gene>
<comment type="caution">
    <text evidence="1">The sequence shown here is derived from an EMBL/GenBank/DDBJ whole genome shotgun (WGS) entry which is preliminary data.</text>
</comment>
<protein>
    <submittedName>
        <fullName evidence="1">Uncharacterized protein</fullName>
    </submittedName>
</protein>
<evidence type="ECO:0000313" key="2">
    <source>
        <dbReference type="Proteomes" id="UP000219994"/>
    </source>
</evidence>
<sequence length="64" mass="6782">MTELEESTTSHTARYIGHCIALASPLARALHDAVGAQGGTVDADNAGRALHDAVGAQYRFGSWW</sequence>
<organism evidence="1 2">
    <name type="scientific">Candidatus Lumbricidiphila eiseniae</name>
    <dbReference type="NCBI Taxonomy" id="1969409"/>
    <lineage>
        <taxon>Bacteria</taxon>
        <taxon>Bacillati</taxon>
        <taxon>Actinomycetota</taxon>
        <taxon>Actinomycetes</taxon>
        <taxon>Micrococcales</taxon>
        <taxon>Microbacteriaceae</taxon>
        <taxon>Candidatus Lumbricidiphila</taxon>
    </lineage>
</organism>
<dbReference type="AlphaFoldDB" id="A0A2A6FNU9"/>
<name>A0A2A6FNU9_9MICO</name>
<dbReference type="EMBL" id="NAEP01000050">
    <property type="protein sequence ID" value="PDQ34564.1"/>
    <property type="molecule type" value="Genomic_DNA"/>
</dbReference>
<accession>A0A2A6FNU9</accession>
<dbReference type="Proteomes" id="UP000219994">
    <property type="component" value="Unassembled WGS sequence"/>
</dbReference>
<reference evidence="2" key="1">
    <citation type="submission" date="2017-03" db="EMBL/GenBank/DDBJ databases">
        <authorList>
            <person name="Lund M.B."/>
        </authorList>
    </citation>
    <scope>NUCLEOTIDE SEQUENCE [LARGE SCALE GENOMIC DNA]</scope>
</reference>
<proteinExistence type="predicted"/>